<dbReference type="Pfam" id="PF13525">
    <property type="entry name" value="YfiO"/>
    <property type="match status" value="1"/>
</dbReference>
<keyword evidence="1 2" id="KW-0732">Signal</keyword>
<dbReference type="InterPro" id="IPR034706">
    <property type="entry name" value="CpoB"/>
</dbReference>
<proteinExistence type="inferred from homology"/>
<gene>
    <name evidence="2" type="primary">cpoB</name>
    <name evidence="5" type="ORF">FHR99_001607</name>
</gene>
<evidence type="ECO:0000313" key="6">
    <source>
        <dbReference type="Proteomes" id="UP000537130"/>
    </source>
</evidence>
<keyword evidence="2" id="KW-0132">Cell division</keyword>
<sequence length="250" mass="27741" precursor="true">MNVLKYLMPAAAMLSAQLWAQAPIYDATQPPAGRAPAQAVGEIPTEQSLQMEIYSQLKTLQREMMELRGIVEEQGHEIRTLKQQSLDRYIELDRRIGGAGGSASSRSSGSSSNKTVATGTVPVEEVDAYREAYELVKAKQFEQAIAGFEDFLQRFPQGNYAPNAIYWTGELQLVKTPRNLKAAEAAFSSLLKQYPDHSKVPDAMYKLGKVHFLSGNKPASKKILSELIAKHGDSNRSAIKFARQFLQDNF</sequence>
<dbReference type="Proteomes" id="UP000537130">
    <property type="component" value="Unassembled WGS sequence"/>
</dbReference>
<dbReference type="NCBIfam" id="TIGR02795">
    <property type="entry name" value="tol_pal_ybgF"/>
    <property type="match status" value="1"/>
</dbReference>
<dbReference type="InterPro" id="IPR014162">
    <property type="entry name" value="CpoB_C"/>
</dbReference>
<dbReference type="SUPFAM" id="SSF48452">
    <property type="entry name" value="TPR-like"/>
    <property type="match status" value="1"/>
</dbReference>
<comment type="caution">
    <text evidence="5">The sequence shown here is derived from an EMBL/GenBank/DDBJ whole genome shotgun (WGS) entry which is preliminary data.</text>
</comment>
<feature type="signal peptide" evidence="2">
    <location>
        <begin position="1"/>
        <end position="20"/>
    </location>
</feature>
<dbReference type="GO" id="GO:0070206">
    <property type="term" value="P:protein trimerization"/>
    <property type="evidence" value="ECO:0007669"/>
    <property type="project" value="InterPro"/>
</dbReference>
<keyword evidence="6" id="KW-1185">Reference proteome</keyword>
<feature type="chain" id="PRO_5031667823" description="Cell division coordinator CpoB" evidence="2">
    <location>
        <begin position="21"/>
        <end position="250"/>
    </location>
</feature>
<dbReference type="Gene3D" id="1.20.5.110">
    <property type="match status" value="1"/>
</dbReference>
<comment type="similarity">
    <text evidence="2">Belongs to the CpoB family.</text>
</comment>
<evidence type="ECO:0000259" key="3">
    <source>
        <dbReference type="Pfam" id="PF13525"/>
    </source>
</evidence>
<evidence type="ECO:0000259" key="4">
    <source>
        <dbReference type="Pfam" id="PF16331"/>
    </source>
</evidence>
<dbReference type="RefSeq" id="WP_183410000.1">
    <property type="nucleotide sequence ID" value="NZ_JACHWY010000001.1"/>
</dbReference>
<dbReference type="Pfam" id="PF16331">
    <property type="entry name" value="TolA_bind_tri"/>
    <property type="match status" value="1"/>
</dbReference>
<dbReference type="EMBL" id="JACHWY010000001">
    <property type="protein sequence ID" value="MBB3047371.1"/>
    <property type="molecule type" value="Genomic_DNA"/>
</dbReference>
<dbReference type="AlphaFoldDB" id="A0A7W4Z6Z2"/>
<dbReference type="InterPro" id="IPR039565">
    <property type="entry name" value="BamD-like"/>
</dbReference>
<feature type="domain" description="YbgF trimerisation" evidence="4">
    <location>
        <begin position="47"/>
        <end position="101"/>
    </location>
</feature>
<evidence type="ECO:0000256" key="2">
    <source>
        <dbReference type="HAMAP-Rule" id="MF_02066"/>
    </source>
</evidence>
<reference evidence="5 6" key="1">
    <citation type="submission" date="2020-08" db="EMBL/GenBank/DDBJ databases">
        <title>Genomic Encyclopedia of Type Strains, Phase III (KMG-III): the genomes of soil and plant-associated and newly described type strains.</title>
        <authorList>
            <person name="Whitman W."/>
        </authorList>
    </citation>
    <scope>NUCLEOTIDE SEQUENCE [LARGE SCALE GENOMIC DNA]</scope>
    <source>
        <strain evidence="5 6">CECT 8654</strain>
    </source>
</reference>
<organism evidence="5 6">
    <name type="scientific">Litorivivens lipolytica</name>
    <dbReference type="NCBI Taxonomy" id="1524264"/>
    <lineage>
        <taxon>Bacteria</taxon>
        <taxon>Pseudomonadati</taxon>
        <taxon>Pseudomonadota</taxon>
        <taxon>Gammaproteobacteria</taxon>
        <taxon>Litorivivens</taxon>
    </lineage>
</organism>
<dbReference type="HAMAP" id="MF_02066">
    <property type="entry name" value="CpoB"/>
    <property type="match status" value="1"/>
</dbReference>
<comment type="subcellular location">
    <subcellularLocation>
        <location evidence="2">Periplasm</location>
    </subcellularLocation>
</comment>
<comment type="function">
    <text evidence="2">Mediates coordination of peptidoglycan synthesis and outer membrane constriction during cell division.</text>
</comment>
<dbReference type="InterPro" id="IPR011990">
    <property type="entry name" value="TPR-like_helical_dom_sf"/>
</dbReference>
<feature type="domain" description="Outer membrane lipoprotein BamD-like" evidence="3">
    <location>
        <begin position="125"/>
        <end position="218"/>
    </location>
</feature>
<keyword evidence="2" id="KW-0131">Cell cycle</keyword>
<keyword evidence="2" id="KW-0574">Periplasm</keyword>
<protein>
    <recommendedName>
        <fullName evidence="2">Cell division coordinator CpoB</fullName>
    </recommendedName>
</protein>
<evidence type="ECO:0000313" key="5">
    <source>
        <dbReference type="EMBL" id="MBB3047371.1"/>
    </source>
</evidence>
<dbReference type="Gene3D" id="1.25.40.10">
    <property type="entry name" value="Tetratricopeptide repeat domain"/>
    <property type="match status" value="1"/>
</dbReference>
<accession>A0A7W4Z6Z2</accession>
<dbReference type="GO" id="GO:0043093">
    <property type="term" value="P:FtsZ-dependent cytokinesis"/>
    <property type="evidence" value="ECO:0007669"/>
    <property type="project" value="UniProtKB-UniRule"/>
</dbReference>
<dbReference type="GO" id="GO:0030288">
    <property type="term" value="C:outer membrane-bounded periplasmic space"/>
    <property type="evidence" value="ECO:0007669"/>
    <property type="project" value="UniProtKB-UniRule"/>
</dbReference>
<dbReference type="InterPro" id="IPR032519">
    <property type="entry name" value="YbgF_tri"/>
</dbReference>
<evidence type="ECO:0000256" key="1">
    <source>
        <dbReference type="ARBA" id="ARBA00022729"/>
    </source>
</evidence>
<name>A0A7W4Z6Z2_9GAMM</name>